<dbReference type="Pfam" id="PF00496">
    <property type="entry name" value="SBP_bac_5"/>
    <property type="match status" value="1"/>
</dbReference>
<dbReference type="GO" id="GO:0015833">
    <property type="term" value="P:peptide transport"/>
    <property type="evidence" value="ECO:0007669"/>
    <property type="project" value="TreeGrafter"/>
</dbReference>
<dbReference type="CDD" id="cd08502">
    <property type="entry name" value="PBP2_NikA_DppA_OppA_like_16"/>
    <property type="match status" value="1"/>
</dbReference>
<dbReference type="PANTHER" id="PTHR30290:SF38">
    <property type="entry name" value="D,D-DIPEPTIDE-BINDING PERIPLASMIC PROTEIN DDPA-RELATED"/>
    <property type="match status" value="1"/>
</dbReference>
<gene>
    <name evidence="6" type="ORF">J5Y10_01735</name>
</gene>
<protein>
    <submittedName>
        <fullName evidence="6">ABC transporter substrate-binding protein</fullName>
    </submittedName>
</protein>
<organism evidence="6 7">
    <name type="scientific">Roseomonas indoligenes</name>
    <dbReference type="NCBI Taxonomy" id="2820811"/>
    <lineage>
        <taxon>Bacteria</taxon>
        <taxon>Pseudomonadati</taxon>
        <taxon>Pseudomonadota</taxon>
        <taxon>Alphaproteobacteria</taxon>
        <taxon>Acetobacterales</taxon>
        <taxon>Roseomonadaceae</taxon>
        <taxon>Roseomonas</taxon>
    </lineage>
</organism>
<accession>A0A940MXE0</accession>
<dbReference type="InterPro" id="IPR039424">
    <property type="entry name" value="SBP_5"/>
</dbReference>
<comment type="caution">
    <text evidence="6">The sequence shown here is derived from an EMBL/GenBank/DDBJ whole genome shotgun (WGS) entry which is preliminary data.</text>
</comment>
<dbReference type="EMBL" id="JAGIZA010000001">
    <property type="protein sequence ID" value="MBP0491495.1"/>
    <property type="molecule type" value="Genomic_DNA"/>
</dbReference>
<comment type="similarity">
    <text evidence="2">Belongs to the bacterial solute-binding protein 5 family.</text>
</comment>
<dbReference type="InterPro" id="IPR000914">
    <property type="entry name" value="SBP_5_dom"/>
</dbReference>
<dbReference type="PANTHER" id="PTHR30290">
    <property type="entry name" value="PERIPLASMIC BINDING COMPONENT OF ABC TRANSPORTER"/>
    <property type="match status" value="1"/>
</dbReference>
<dbReference type="GO" id="GO:0043190">
    <property type="term" value="C:ATP-binding cassette (ABC) transporter complex"/>
    <property type="evidence" value="ECO:0007669"/>
    <property type="project" value="InterPro"/>
</dbReference>
<dbReference type="RefSeq" id="WP_209369959.1">
    <property type="nucleotide sequence ID" value="NZ_JAGIZA010000001.1"/>
</dbReference>
<dbReference type="PIRSF" id="PIRSF002741">
    <property type="entry name" value="MppA"/>
    <property type="match status" value="1"/>
</dbReference>
<keyword evidence="3 4" id="KW-0732">Signal</keyword>
<reference evidence="6" key="1">
    <citation type="submission" date="2021-03" db="EMBL/GenBank/DDBJ databases">
        <authorList>
            <person name="So Y."/>
        </authorList>
    </citation>
    <scope>NUCLEOTIDE SEQUENCE</scope>
    <source>
        <strain evidence="6">SG15</strain>
    </source>
</reference>
<comment type="subcellular location">
    <subcellularLocation>
        <location evidence="1">Periplasm</location>
    </subcellularLocation>
</comment>
<sequence length="529" mass="57946">MVGRRNALKLALAGAAATYAPALHAQASARTLKFVPHSNLFSVDPIWTPAAVVRNHGYMVFDTLYGMDANYEPQPQMAERHVLEDGGRIVTITLRPGLTFHDGEPVRAADAVASIRRWARRASIGGKLMDFTDELSALDDRRIRFRLKEPFPLLPHALGHVGAPIPFIMPERLARTDPFQQVREVVGSGPFRFRADEMNPGSFFAYERFAGYRPAPNGTPSLVAGPKQVWFDRVEWTVIPDASTAAAAIQSGEQDWVEAPEPDLEPMLARSAGLRIEPLELILRPAYLRLNHLQAPFNNVKVRQALLAAVDQAAFMSAVIGPDPKRYVSDAGIVTPGSPYATRVGLEPILAPRSVERAKALLKEGGYSNEPARLLVAMDVGAQAALGQVAGELFRSIGLNLDFVSTDWGSILQRTTNREPLEKGGWSSYATFFPGLDLFDPGANAVLRGNGTAGANGWPTSPKLEALRDEWFRAPDAEARKAVAGRMQTVALEEVLFVPLGAFRSNTVMRRNLEGRVPGMPLFWNMKRA</sequence>
<name>A0A940MXE0_9PROT</name>
<proteinExistence type="inferred from homology"/>
<feature type="chain" id="PRO_5037765449" evidence="4">
    <location>
        <begin position="26"/>
        <end position="529"/>
    </location>
</feature>
<evidence type="ECO:0000313" key="6">
    <source>
        <dbReference type="EMBL" id="MBP0491495.1"/>
    </source>
</evidence>
<evidence type="ECO:0000256" key="3">
    <source>
        <dbReference type="ARBA" id="ARBA00022729"/>
    </source>
</evidence>
<dbReference type="InterPro" id="IPR030678">
    <property type="entry name" value="Peptide/Ni-bd"/>
</dbReference>
<evidence type="ECO:0000313" key="7">
    <source>
        <dbReference type="Proteomes" id="UP000677537"/>
    </source>
</evidence>
<dbReference type="Gene3D" id="3.40.190.10">
    <property type="entry name" value="Periplasmic binding protein-like II"/>
    <property type="match status" value="1"/>
</dbReference>
<keyword evidence="7" id="KW-1185">Reference proteome</keyword>
<feature type="signal peptide" evidence="4">
    <location>
        <begin position="1"/>
        <end position="25"/>
    </location>
</feature>
<dbReference type="Proteomes" id="UP000677537">
    <property type="component" value="Unassembled WGS sequence"/>
</dbReference>
<dbReference type="AlphaFoldDB" id="A0A940MXE0"/>
<evidence type="ECO:0000256" key="1">
    <source>
        <dbReference type="ARBA" id="ARBA00004418"/>
    </source>
</evidence>
<feature type="domain" description="Solute-binding protein family 5" evidence="5">
    <location>
        <begin position="72"/>
        <end position="418"/>
    </location>
</feature>
<dbReference type="GO" id="GO:1904680">
    <property type="term" value="F:peptide transmembrane transporter activity"/>
    <property type="evidence" value="ECO:0007669"/>
    <property type="project" value="TreeGrafter"/>
</dbReference>
<evidence type="ECO:0000256" key="2">
    <source>
        <dbReference type="ARBA" id="ARBA00005695"/>
    </source>
</evidence>
<dbReference type="Gene3D" id="3.10.105.10">
    <property type="entry name" value="Dipeptide-binding Protein, Domain 3"/>
    <property type="match status" value="1"/>
</dbReference>
<evidence type="ECO:0000256" key="4">
    <source>
        <dbReference type="SAM" id="SignalP"/>
    </source>
</evidence>
<dbReference type="PROSITE" id="PS51318">
    <property type="entry name" value="TAT"/>
    <property type="match status" value="1"/>
</dbReference>
<dbReference type="GO" id="GO:0030288">
    <property type="term" value="C:outer membrane-bounded periplasmic space"/>
    <property type="evidence" value="ECO:0007669"/>
    <property type="project" value="UniProtKB-ARBA"/>
</dbReference>
<evidence type="ECO:0000259" key="5">
    <source>
        <dbReference type="Pfam" id="PF00496"/>
    </source>
</evidence>
<dbReference type="SUPFAM" id="SSF53850">
    <property type="entry name" value="Periplasmic binding protein-like II"/>
    <property type="match status" value="1"/>
</dbReference>
<dbReference type="InterPro" id="IPR006311">
    <property type="entry name" value="TAT_signal"/>
</dbReference>